<accession>A0AAU7W4V8</accession>
<evidence type="ECO:0000256" key="3">
    <source>
        <dbReference type="ARBA" id="ARBA00022679"/>
    </source>
</evidence>
<dbReference type="AlphaFoldDB" id="A0AAU7W4V8"/>
<organism evidence="8">
    <name type="scientific">Agromyces sp. G08B096</name>
    <dbReference type="NCBI Taxonomy" id="3156399"/>
    <lineage>
        <taxon>Bacteria</taxon>
        <taxon>Bacillati</taxon>
        <taxon>Actinomycetota</taxon>
        <taxon>Actinomycetes</taxon>
        <taxon>Micrococcales</taxon>
        <taxon>Microbacteriaceae</taxon>
        <taxon>Agromyces</taxon>
    </lineage>
</organism>
<dbReference type="SUPFAM" id="SSF53335">
    <property type="entry name" value="S-adenosyl-L-methionine-dependent methyltransferases"/>
    <property type="match status" value="1"/>
</dbReference>
<dbReference type="PANTHER" id="PTHR10629:SF52">
    <property type="entry name" value="DNA (CYTOSINE-5)-METHYLTRANSFERASE 1"/>
    <property type="match status" value="1"/>
</dbReference>
<dbReference type="InterPro" id="IPR029063">
    <property type="entry name" value="SAM-dependent_MTases_sf"/>
</dbReference>
<sequence>MSALTIGSLCSGYGGLDLAVEEFFAARTEWFAEFEDAPSRVLEHHWPGVPNLGDMTRVDWSQVEPVDIVTGGTPCQDLSAAGRRRGMTEGTRSNLWVQMRECIAATRPSVVVWENVRGAYSARADSDVEHEQGLLGVAPDRPALRALGRVLGDLSDLGFDTEWVGLRASDAGAPHGRFRVFVVAHRRPSDTSGDGFRLVSTPHDHDRADALGDFADGRHAIAPDARSEAVGLRARLRPIEPTRLGRGRPADHVVEAAPDTDDRADHRERARPESRRGSASASDADLVGGAGRSRATERSEIRRVTPEWSGEGTRWGAYEPAIRRWERVLGRVAPSPTNPDGRGGSQRLAPEFVEWMMGLPAGWVTDVAGISRNQMLRMLGNGVVPQQAALAIEVAWERLGDVRQAVAA</sequence>
<keyword evidence="5" id="KW-0680">Restriction system</keyword>
<dbReference type="GO" id="GO:0032259">
    <property type="term" value="P:methylation"/>
    <property type="evidence" value="ECO:0007669"/>
    <property type="project" value="UniProtKB-KW"/>
</dbReference>
<dbReference type="Gene3D" id="3.40.50.150">
    <property type="entry name" value="Vaccinia Virus protein VP39"/>
    <property type="match status" value="1"/>
</dbReference>
<evidence type="ECO:0000256" key="7">
    <source>
        <dbReference type="SAM" id="MobiDB-lite"/>
    </source>
</evidence>
<gene>
    <name evidence="8" type="ORF">ABIQ69_11365</name>
</gene>
<keyword evidence="3 6" id="KW-0808">Transferase</keyword>
<dbReference type="REBASE" id="840122">
    <property type="entry name" value="M.Asp96ORF11365P"/>
</dbReference>
<evidence type="ECO:0000256" key="1">
    <source>
        <dbReference type="ARBA" id="ARBA00011975"/>
    </source>
</evidence>
<evidence type="ECO:0000313" key="8">
    <source>
        <dbReference type="EMBL" id="XBX81206.1"/>
    </source>
</evidence>
<feature type="compositionally biased region" description="Basic and acidic residues" evidence="7">
    <location>
        <begin position="248"/>
        <end position="276"/>
    </location>
</feature>
<name>A0AAU7W4V8_9MICO</name>
<proteinExistence type="inferred from homology"/>
<dbReference type="PRINTS" id="PR00105">
    <property type="entry name" value="C5METTRFRASE"/>
</dbReference>
<keyword evidence="2 6" id="KW-0489">Methyltransferase</keyword>
<dbReference type="InterPro" id="IPR050390">
    <property type="entry name" value="C5-Methyltransferase"/>
</dbReference>
<evidence type="ECO:0000256" key="6">
    <source>
        <dbReference type="PROSITE-ProRule" id="PRU01016"/>
    </source>
</evidence>
<dbReference type="GO" id="GO:0009307">
    <property type="term" value="P:DNA restriction-modification system"/>
    <property type="evidence" value="ECO:0007669"/>
    <property type="project" value="UniProtKB-KW"/>
</dbReference>
<comment type="similarity">
    <text evidence="6">Belongs to the class I-like SAM-binding methyltransferase superfamily. C5-methyltransferase family.</text>
</comment>
<evidence type="ECO:0000256" key="2">
    <source>
        <dbReference type="ARBA" id="ARBA00022603"/>
    </source>
</evidence>
<dbReference type="GO" id="GO:0003886">
    <property type="term" value="F:DNA (cytosine-5-)-methyltransferase activity"/>
    <property type="evidence" value="ECO:0007669"/>
    <property type="project" value="UniProtKB-EC"/>
</dbReference>
<protein>
    <recommendedName>
        <fullName evidence="1">DNA (cytosine-5-)-methyltransferase</fullName>
        <ecNumber evidence="1">2.1.1.37</ecNumber>
    </recommendedName>
</protein>
<evidence type="ECO:0000256" key="4">
    <source>
        <dbReference type="ARBA" id="ARBA00022691"/>
    </source>
</evidence>
<dbReference type="PROSITE" id="PS51679">
    <property type="entry name" value="SAM_MT_C5"/>
    <property type="match status" value="1"/>
</dbReference>
<feature type="active site" evidence="6">
    <location>
        <position position="75"/>
    </location>
</feature>
<evidence type="ECO:0000256" key="5">
    <source>
        <dbReference type="ARBA" id="ARBA00022747"/>
    </source>
</evidence>
<dbReference type="InterPro" id="IPR018117">
    <property type="entry name" value="C5_DNA_meth_AS"/>
</dbReference>
<dbReference type="InterPro" id="IPR001525">
    <property type="entry name" value="C5_MeTfrase"/>
</dbReference>
<dbReference type="EC" id="2.1.1.37" evidence="1"/>
<feature type="region of interest" description="Disordered" evidence="7">
    <location>
        <begin position="241"/>
        <end position="305"/>
    </location>
</feature>
<feature type="compositionally biased region" description="Basic and acidic residues" evidence="7">
    <location>
        <begin position="294"/>
        <end position="305"/>
    </location>
</feature>
<dbReference type="RefSeq" id="WP_350347228.1">
    <property type="nucleotide sequence ID" value="NZ_CP158374.1"/>
</dbReference>
<dbReference type="GO" id="GO:0044027">
    <property type="term" value="P:negative regulation of gene expression via chromosomal CpG island methylation"/>
    <property type="evidence" value="ECO:0007669"/>
    <property type="project" value="TreeGrafter"/>
</dbReference>
<dbReference type="Pfam" id="PF00145">
    <property type="entry name" value="DNA_methylase"/>
    <property type="match status" value="1"/>
</dbReference>
<dbReference type="PROSITE" id="PS00094">
    <property type="entry name" value="C5_MTASE_1"/>
    <property type="match status" value="1"/>
</dbReference>
<reference evidence="8" key="1">
    <citation type="submission" date="2024-05" db="EMBL/GenBank/DDBJ databases">
        <authorList>
            <person name="Yu L."/>
        </authorList>
    </citation>
    <scope>NUCLEOTIDE SEQUENCE</scope>
    <source>
        <strain evidence="8">G08B096</strain>
    </source>
</reference>
<dbReference type="EMBL" id="CP158374">
    <property type="protein sequence ID" value="XBX81206.1"/>
    <property type="molecule type" value="Genomic_DNA"/>
</dbReference>
<dbReference type="PANTHER" id="PTHR10629">
    <property type="entry name" value="CYTOSINE-SPECIFIC METHYLTRANSFERASE"/>
    <property type="match status" value="1"/>
</dbReference>
<keyword evidence="4 6" id="KW-0949">S-adenosyl-L-methionine</keyword>
<dbReference type="GO" id="GO:0003677">
    <property type="term" value="F:DNA binding"/>
    <property type="evidence" value="ECO:0007669"/>
    <property type="project" value="TreeGrafter"/>
</dbReference>